<feature type="non-terminal residue" evidence="1">
    <location>
        <position position="1"/>
    </location>
</feature>
<dbReference type="AlphaFoldDB" id="A0A9N9K8E3"/>
<dbReference type="Proteomes" id="UP000789405">
    <property type="component" value="Unassembled WGS sequence"/>
</dbReference>
<reference evidence="1" key="1">
    <citation type="submission" date="2021-06" db="EMBL/GenBank/DDBJ databases">
        <authorList>
            <person name="Kallberg Y."/>
            <person name="Tangrot J."/>
            <person name="Rosling A."/>
        </authorList>
    </citation>
    <scope>NUCLEOTIDE SEQUENCE</scope>
    <source>
        <strain evidence="1">MA453B</strain>
    </source>
</reference>
<evidence type="ECO:0000313" key="1">
    <source>
        <dbReference type="EMBL" id="CAG8812249.1"/>
    </source>
</evidence>
<dbReference type="EMBL" id="CAJVPY010048558">
    <property type="protein sequence ID" value="CAG8812249.1"/>
    <property type="molecule type" value="Genomic_DNA"/>
</dbReference>
<gene>
    <name evidence="1" type="ORF">DERYTH_LOCUS25587</name>
</gene>
<feature type="non-terminal residue" evidence="1">
    <location>
        <position position="66"/>
    </location>
</feature>
<keyword evidence="2" id="KW-1185">Reference proteome</keyword>
<evidence type="ECO:0000313" key="2">
    <source>
        <dbReference type="Proteomes" id="UP000789405"/>
    </source>
</evidence>
<name>A0A9N9K8E3_9GLOM</name>
<proteinExistence type="predicted"/>
<comment type="caution">
    <text evidence="1">The sequence shown here is derived from an EMBL/GenBank/DDBJ whole genome shotgun (WGS) entry which is preliminary data.</text>
</comment>
<accession>A0A9N9K8E3</accession>
<organism evidence="1 2">
    <name type="scientific">Dentiscutata erythropus</name>
    <dbReference type="NCBI Taxonomy" id="1348616"/>
    <lineage>
        <taxon>Eukaryota</taxon>
        <taxon>Fungi</taxon>
        <taxon>Fungi incertae sedis</taxon>
        <taxon>Mucoromycota</taxon>
        <taxon>Glomeromycotina</taxon>
        <taxon>Glomeromycetes</taxon>
        <taxon>Diversisporales</taxon>
        <taxon>Gigasporaceae</taxon>
        <taxon>Dentiscutata</taxon>
    </lineage>
</organism>
<protein>
    <submittedName>
        <fullName evidence="1">22962_t:CDS:1</fullName>
    </submittedName>
</protein>
<sequence length="66" mass="7731">EFDIVEQMQKQEAEITWSQLFQFPGMKRTLLKNLKAPWKVDGKTAAQEYQPRATSLKCTVHIDKYS</sequence>